<organism evidence="2 3">
    <name type="scientific">Vibrio japonicus</name>
    <dbReference type="NCBI Taxonomy" id="1824638"/>
    <lineage>
        <taxon>Bacteria</taxon>
        <taxon>Pseudomonadati</taxon>
        <taxon>Pseudomonadota</taxon>
        <taxon>Gammaproteobacteria</taxon>
        <taxon>Vibrionales</taxon>
        <taxon>Vibrionaceae</taxon>
        <taxon>Vibrio</taxon>
    </lineage>
</organism>
<dbReference type="InterPro" id="IPR025391">
    <property type="entry name" value="DUF4123"/>
</dbReference>
<sequence length="197" mass="22659">MPIAQLNPEWDIQLTPPFFPSADKKLYVLLEPTLWPEWEESLSDSEAVPLFAKTRFAAVGNGPVVVEIPDKQKLETVQSHLEATPSGCLIVAVSSIDIESLATSLRNRLVVQYGQAQAMMRFYEPRKLVMLIGSMNTYQRQQFFPLLTRIQWFDREWLSASWQKPEQSQTIPQIWDLTEQQIQTMNLLSDYWQGANA</sequence>
<dbReference type="RefSeq" id="WP_257085382.1">
    <property type="nucleotide sequence ID" value="NZ_CP102096.1"/>
</dbReference>
<protein>
    <submittedName>
        <fullName evidence="2">DUF4123 domain-containing protein</fullName>
    </submittedName>
</protein>
<dbReference type="Proteomes" id="UP001058602">
    <property type="component" value="Chromosome 1"/>
</dbReference>
<proteinExistence type="predicted"/>
<keyword evidence="3" id="KW-1185">Reference proteome</keyword>
<evidence type="ECO:0000259" key="1">
    <source>
        <dbReference type="Pfam" id="PF13503"/>
    </source>
</evidence>
<gene>
    <name evidence="2" type="ORF">NP165_05855</name>
</gene>
<dbReference type="Pfam" id="PF13503">
    <property type="entry name" value="DUF4123"/>
    <property type="match status" value="1"/>
</dbReference>
<feature type="domain" description="DUF4123" evidence="1">
    <location>
        <begin position="31"/>
        <end position="142"/>
    </location>
</feature>
<accession>A0ABY5LLE7</accession>
<dbReference type="EMBL" id="CP102096">
    <property type="protein sequence ID" value="UUM31658.1"/>
    <property type="molecule type" value="Genomic_DNA"/>
</dbReference>
<evidence type="ECO:0000313" key="3">
    <source>
        <dbReference type="Proteomes" id="UP001058602"/>
    </source>
</evidence>
<evidence type="ECO:0000313" key="2">
    <source>
        <dbReference type="EMBL" id="UUM31658.1"/>
    </source>
</evidence>
<reference evidence="2" key="1">
    <citation type="submission" date="2022-07" db="EMBL/GenBank/DDBJ databases">
        <title>Complete genome of Vibrio japonicus strain JCM 31412T and phylogenomic assessment of the Nereis clade of the genus Vibrio.</title>
        <authorList>
            <person name="Shlafstein M.D."/>
            <person name="Emsley S.A."/>
            <person name="Ushijima B."/>
            <person name="Videau P."/>
            <person name="Saw J.H."/>
        </authorList>
    </citation>
    <scope>NUCLEOTIDE SEQUENCE</scope>
    <source>
        <strain evidence="2">JCM 31412</strain>
    </source>
</reference>
<name>A0ABY5LLE7_9VIBR</name>